<dbReference type="EMBL" id="JBHSYS010000002">
    <property type="protein sequence ID" value="MFC6957532.1"/>
    <property type="molecule type" value="Genomic_DNA"/>
</dbReference>
<dbReference type="Proteomes" id="UP001596470">
    <property type="component" value="Unassembled WGS sequence"/>
</dbReference>
<reference evidence="4" key="1">
    <citation type="journal article" date="2019" name="Int. J. Syst. Evol. Microbiol.">
        <title>The Global Catalogue of Microorganisms (GCM) 10K type strain sequencing project: providing services to taxonomists for standard genome sequencing and annotation.</title>
        <authorList>
            <consortium name="The Broad Institute Genomics Platform"/>
            <consortium name="The Broad Institute Genome Sequencing Center for Infectious Disease"/>
            <person name="Wu L."/>
            <person name="Ma J."/>
        </authorList>
    </citation>
    <scope>NUCLEOTIDE SEQUENCE [LARGE SCALE GENOMIC DNA]</scope>
    <source>
        <strain evidence="4">KACC 12634</strain>
    </source>
</reference>
<evidence type="ECO:0000313" key="3">
    <source>
        <dbReference type="EMBL" id="MFC6957532.1"/>
    </source>
</evidence>
<dbReference type="CDD" id="cd00397">
    <property type="entry name" value="DNA_BRE_C"/>
    <property type="match status" value="1"/>
</dbReference>
<feature type="domain" description="Tyr recombinase" evidence="2">
    <location>
        <begin position="27"/>
        <end position="150"/>
    </location>
</feature>
<proteinExistence type="predicted"/>
<evidence type="ECO:0000313" key="4">
    <source>
        <dbReference type="Proteomes" id="UP001596470"/>
    </source>
</evidence>
<dbReference type="Pfam" id="PF00589">
    <property type="entry name" value="Phage_integrase"/>
    <property type="match status" value="1"/>
</dbReference>
<dbReference type="InterPro" id="IPR002104">
    <property type="entry name" value="Integrase_catalytic"/>
</dbReference>
<dbReference type="InterPro" id="IPR013762">
    <property type="entry name" value="Integrase-like_cat_sf"/>
</dbReference>
<evidence type="ECO:0000256" key="1">
    <source>
        <dbReference type="ARBA" id="ARBA00023172"/>
    </source>
</evidence>
<sequence length="192" mass="20606">MEPKAPTPVQVAALVTAAFAKGADWGTVWLLLVTGARRAEIARCQMKHVGFERSRIFIDPTKVRGTSWWLALDSATMEPLEASSRDRIADRLGTLGQTPTGEEYLYSYQPDHALHGSLGYLSKRLKSMGQSIGIDTHTHALRHYAATELIVGSTSSPSRTASATSVLRPLPISMLPGGPTSIVVPLPCSPAA</sequence>
<dbReference type="RefSeq" id="WP_382349272.1">
    <property type="nucleotide sequence ID" value="NZ_JBHMBP010000002.1"/>
</dbReference>
<dbReference type="SUPFAM" id="SSF56349">
    <property type="entry name" value="DNA breaking-rejoining enzymes"/>
    <property type="match status" value="1"/>
</dbReference>
<protein>
    <submittedName>
        <fullName evidence="3">Site-specific integrase</fullName>
    </submittedName>
</protein>
<keyword evidence="1" id="KW-0233">DNA recombination</keyword>
<gene>
    <name evidence="3" type="ORF">ACFQS3_10040</name>
</gene>
<organism evidence="3 4">
    <name type="scientific">Glycomyces mayteni</name>
    <dbReference type="NCBI Taxonomy" id="543887"/>
    <lineage>
        <taxon>Bacteria</taxon>
        <taxon>Bacillati</taxon>
        <taxon>Actinomycetota</taxon>
        <taxon>Actinomycetes</taxon>
        <taxon>Glycomycetales</taxon>
        <taxon>Glycomycetaceae</taxon>
        <taxon>Glycomyces</taxon>
    </lineage>
</organism>
<name>A0ABW2D5D2_9ACTN</name>
<comment type="caution">
    <text evidence="3">The sequence shown here is derived from an EMBL/GenBank/DDBJ whole genome shotgun (WGS) entry which is preliminary data.</text>
</comment>
<dbReference type="Gene3D" id="1.10.443.10">
    <property type="entry name" value="Intergrase catalytic core"/>
    <property type="match status" value="1"/>
</dbReference>
<evidence type="ECO:0000259" key="2">
    <source>
        <dbReference type="Pfam" id="PF00589"/>
    </source>
</evidence>
<accession>A0ABW2D5D2</accession>
<keyword evidence="4" id="KW-1185">Reference proteome</keyword>
<dbReference type="InterPro" id="IPR011010">
    <property type="entry name" value="DNA_brk_join_enz"/>
</dbReference>